<evidence type="ECO:0000313" key="1">
    <source>
        <dbReference type="EMBL" id="QOY38710.2"/>
    </source>
</evidence>
<organism evidence="1 2">
    <name type="scientific">Anaerobacillus isosaccharinicus</name>
    <dbReference type="NCBI Taxonomy" id="1532552"/>
    <lineage>
        <taxon>Bacteria</taxon>
        <taxon>Bacillati</taxon>
        <taxon>Bacillota</taxon>
        <taxon>Bacilli</taxon>
        <taxon>Bacillales</taxon>
        <taxon>Bacillaceae</taxon>
        <taxon>Anaerobacillus</taxon>
    </lineage>
</organism>
<reference evidence="1 2" key="2">
    <citation type="journal article" date="2019" name="Int. J. Syst. Evol. Microbiol.">
        <title>Anaerobacillus isosaccharinicus sp. nov., an alkaliphilic bacterium which degrades isosaccharinic acid.</title>
        <authorList>
            <person name="Bassil N.M."/>
            <person name="Lloyd J.R."/>
        </authorList>
    </citation>
    <scope>NUCLEOTIDE SEQUENCE [LARGE SCALE GENOMIC DNA]</scope>
    <source>
        <strain evidence="1 2">NB2006</strain>
    </source>
</reference>
<gene>
    <name evidence="1" type="ORF">AWH56_021285</name>
</gene>
<evidence type="ECO:0000313" key="2">
    <source>
        <dbReference type="Proteomes" id="UP000180175"/>
    </source>
</evidence>
<dbReference type="KEGG" id="aia:AWH56_021285"/>
<protein>
    <submittedName>
        <fullName evidence="1">Uncharacterized protein</fullName>
    </submittedName>
</protein>
<name>A0A7S7LDF8_9BACI</name>
<accession>A0A7S7LDF8</accession>
<dbReference type="EMBL" id="CP063356">
    <property type="protein sequence ID" value="QOY38710.2"/>
    <property type="molecule type" value="Genomic_DNA"/>
</dbReference>
<reference evidence="1 2" key="1">
    <citation type="journal article" date="2017" name="Genome Announc.">
        <title>Draft Genome Sequences of Four Alkaliphilic Bacteria Belonging to the Anaerobacillus Genus.</title>
        <authorList>
            <person name="Bassil N.M."/>
            <person name="Lloyd J.R."/>
        </authorList>
    </citation>
    <scope>NUCLEOTIDE SEQUENCE [LARGE SCALE GENOMIC DNA]</scope>
    <source>
        <strain evidence="1 2">NB2006</strain>
    </source>
</reference>
<proteinExistence type="predicted"/>
<keyword evidence="2" id="KW-1185">Reference proteome</keyword>
<dbReference type="Proteomes" id="UP000180175">
    <property type="component" value="Chromosome"/>
</dbReference>
<dbReference type="OrthoDB" id="2629631at2"/>
<sequence>MIENLGFLLYGNMVVIVLLYVYLYKIRKLIGFQLGMNISMLIGGFGAIVTGVILIYQFPLKFVTITVITTLVGMVIGALFGGLFDYQTLLTGYINGLLMGIMAPMIGATARNSLLFLTFLESVFVMSLILVVLSAKHT</sequence>